<proteinExistence type="predicted"/>
<evidence type="ECO:0000259" key="1">
    <source>
        <dbReference type="PROSITE" id="PS50943"/>
    </source>
</evidence>
<dbReference type="RefSeq" id="WP_346522174.1">
    <property type="nucleotide sequence ID" value="NZ_JBEPTF010000001.1"/>
</dbReference>
<dbReference type="EMBL" id="JBEPTF010000001">
    <property type="protein sequence ID" value="MET4682733.1"/>
    <property type="molecule type" value="Genomic_DNA"/>
</dbReference>
<dbReference type="SMART" id="SM00530">
    <property type="entry name" value="HTH_XRE"/>
    <property type="match status" value="1"/>
</dbReference>
<dbReference type="CDD" id="cd00093">
    <property type="entry name" value="HTH_XRE"/>
    <property type="match status" value="1"/>
</dbReference>
<name>A0ABV2R820_9CAUL</name>
<dbReference type="SUPFAM" id="SSF47413">
    <property type="entry name" value="lambda repressor-like DNA-binding domains"/>
    <property type="match status" value="1"/>
</dbReference>
<accession>A0ABV2R820</accession>
<sequence length="104" mass="11642">MLNDTLGIVRSFHNLSKVEVAAKVGLSRSYISELESGQKKVTLEVLQKYSDAFAIPMSSLLFFDEHKKDNSAVESARIAIGGKVVKMLQWISDISDVRKDDRLK</sequence>
<feature type="domain" description="HTH cro/C1-type" evidence="1">
    <location>
        <begin position="13"/>
        <end position="60"/>
    </location>
</feature>
<reference evidence="2 3" key="1">
    <citation type="submission" date="2024-06" db="EMBL/GenBank/DDBJ databases">
        <title>Sorghum-associated microbial communities from plants grown in Nebraska, USA.</title>
        <authorList>
            <person name="Schachtman D."/>
        </authorList>
    </citation>
    <scope>NUCLEOTIDE SEQUENCE [LARGE SCALE GENOMIC DNA]</scope>
    <source>
        <strain evidence="2 3">2814</strain>
    </source>
</reference>
<evidence type="ECO:0000313" key="3">
    <source>
        <dbReference type="Proteomes" id="UP001549313"/>
    </source>
</evidence>
<keyword evidence="3" id="KW-1185">Reference proteome</keyword>
<comment type="caution">
    <text evidence="2">The sequence shown here is derived from an EMBL/GenBank/DDBJ whole genome shotgun (WGS) entry which is preliminary data.</text>
</comment>
<dbReference type="Pfam" id="PF01381">
    <property type="entry name" value="HTH_3"/>
    <property type="match status" value="1"/>
</dbReference>
<dbReference type="PROSITE" id="PS50943">
    <property type="entry name" value="HTH_CROC1"/>
    <property type="match status" value="1"/>
</dbReference>
<evidence type="ECO:0000313" key="2">
    <source>
        <dbReference type="EMBL" id="MET4682733.1"/>
    </source>
</evidence>
<protein>
    <submittedName>
        <fullName evidence="2">Transcriptional regulator with XRE-family HTH domain</fullName>
    </submittedName>
</protein>
<dbReference type="InterPro" id="IPR001387">
    <property type="entry name" value="Cro/C1-type_HTH"/>
</dbReference>
<organism evidence="2 3">
    <name type="scientific">Brevundimonas faecalis</name>
    <dbReference type="NCBI Taxonomy" id="947378"/>
    <lineage>
        <taxon>Bacteria</taxon>
        <taxon>Pseudomonadati</taxon>
        <taxon>Pseudomonadota</taxon>
        <taxon>Alphaproteobacteria</taxon>
        <taxon>Caulobacterales</taxon>
        <taxon>Caulobacteraceae</taxon>
        <taxon>Brevundimonas</taxon>
    </lineage>
</organism>
<dbReference type="Gene3D" id="1.10.260.40">
    <property type="entry name" value="lambda repressor-like DNA-binding domains"/>
    <property type="match status" value="1"/>
</dbReference>
<dbReference type="Proteomes" id="UP001549313">
    <property type="component" value="Unassembled WGS sequence"/>
</dbReference>
<gene>
    <name evidence="2" type="ORF">ABIE19_000642</name>
</gene>
<dbReference type="InterPro" id="IPR010982">
    <property type="entry name" value="Lambda_DNA-bd_dom_sf"/>
</dbReference>